<keyword evidence="1" id="KW-1133">Transmembrane helix</keyword>
<protein>
    <submittedName>
        <fullName evidence="2">Uncharacterized protein</fullName>
    </submittedName>
</protein>
<organism evidence="2 3">
    <name type="scientific">Chengkuizengella marina</name>
    <dbReference type="NCBI Taxonomy" id="2507566"/>
    <lineage>
        <taxon>Bacteria</taxon>
        <taxon>Bacillati</taxon>
        <taxon>Bacillota</taxon>
        <taxon>Bacilli</taxon>
        <taxon>Bacillales</taxon>
        <taxon>Paenibacillaceae</taxon>
        <taxon>Chengkuizengella</taxon>
    </lineage>
</organism>
<dbReference type="AlphaFoldDB" id="A0A6N9Q0E4"/>
<dbReference type="EMBL" id="SIJB01000011">
    <property type="protein sequence ID" value="NBI28173.1"/>
    <property type="molecule type" value="Genomic_DNA"/>
</dbReference>
<sequence>MKKNKFVYTGFVIVATIIITIFIMNTLDNNPKEIKNENEVNNENYDKINDFIKNDFYVEGYEELLQGDSYLVGVPDSVNGIEANKSNNLYQTSRNFIYVNSNKSVIILLTTSKNDTYKTSEWVAANGYFPERFNSENSPYGFKENLPETSIFSYVIADKGYMLTMTAFSQEDTKDGSLALEELSSFTQELTNKLKTLTKGEDKK</sequence>
<keyword evidence="3" id="KW-1185">Reference proteome</keyword>
<proteinExistence type="predicted"/>
<feature type="transmembrane region" description="Helical" evidence="1">
    <location>
        <begin position="6"/>
        <end position="27"/>
    </location>
</feature>
<evidence type="ECO:0000256" key="1">
    <source>
        <dbReference type="SAM" id="Phobius"/>
    </source>
</evidence>
<evidence type="ECO:0000313" key="3">
    <source>
        <dbReference type="Proteomes" id="UP000448943"/>
    </source>
</evidence>
<name>A0A6N9Q0E4_9BACL</name>
<evidence type="ECO:0000313" key="2">
    <source>
        <dbReference type="EMBL" id="NBI28173.1"/>
    </source>
</evidence>
<keyword evidence="1" id="KW-0812">Transmembrane</keyword>
<accession>A0A6N9Q0E4</accession>
<dbReference type="Proteomes" id="UP000448943">
    <property type="component" value="Unassembled WGS sequence"/>
</dbReference>
<dbReference type="RefSeq" id="WP_160644901.1">
    <property type="nucleotide sequence ID" value="NZ_SIJB01000011.1"/>
</dbReference>
<comment type="caution">
    <text evidence="2">The sequence shown here is derived from an EMBL/GenBank/DDBJ whole genome shotgun (WGS) entry which is preliminary data.</text>
</comment>
<reference evidence="2 3" key="1">
    <citation type="submission" date="2019-01" db="EMBL/GenBank/DDBJ databases">
        <title>Chengkuizengella sp. nov., isolated from deep-sea sediment of East Pacific Ocean.</title>
        <authorList>
            <person name="Yang J."/>
            <person name="Lai Q."/>
            <person name="Shao Z."/>
        </authorList>
    </citation>
    <scope>NUCLEOTIDE SEQUENCE [LARGE SCALE GENOMIC DNA]</scope>
    <source>
        <strain evidence="2 3">YPA3-1-1</strain>
    </source>
</reference>
<dbReference type="OrthoDB" id="2476208at2"/>
<gene>
    <name evidence="2" type="ORF">ERL59_04280</name>
</gene>
<keyword evidence="1" id="KW-0472">Membrane</keyword>